<keyword evidence="4 6" id="KW-0472">Membrane</keyword>
<feature type="compositionally biased region" description="Polar residues" evidence="5">
    <location>
        <begin position="426"/>
        <end position="437"/>
    </location>
</feature>
<feature type="region of interest" description="Disordered" evidence="5">
    <location>
        <begin position="505"/>
        <end position="682"/>
    </location>
</feature>
<comment type="subcellular location">
    <subcellularLocation>
        <location evidence="1">Membrane</location>
        <topology evidence="1">Multi-pass membrane protein</topology>
    </subcellularLocation>
</comment>
<evidence type="ECO:0000256" key="6">
    <source>
        <dbReference type="SAM" id="Phobius"/>
    </source>
</evidence>
<feature type="transmembrane region" description="Helical" evidence="6">
    <location>
        <begin position="82"/>
        <end position="105"/>
    </location>
</feature>
<feature type="compositionally biased region" description="Polar residues" evidence="5">
    <location>
        <begin position="613"/>
        <end position="626"/>
    </location>
</feature>
<keyword evidence="9" id="KW-1185">Reference proteome</keyword>
<feature type="compositionally biased region" description="Gly residues" evidence="5">
    <location>
        <begin position="310"/>
        <end position="335"/>
    </location>
</feature>
<feature type="compositionally biased region" description="Gly residues" evidence="5">
    <location>
        <begin position="343"/>
        <end position="356"/>
    </location>
</feature>
<accession>A0AAE0U775</accession>
<feature type="chain" id="PRO_5042117202" evidence="7">
    <location>
        <begin position="26"/>
        <end position="682"/>
    </location>
</feature>
<dbReference type="GO" id="GO:0035838">
    <property type="term" value="C:growing cell tip"/>
    <property type="evidence" value="ECO:0007669"/>
    <property type="project" value="TreeGrafter"/>
</dbReference>
<evidence type="ECO:0000313" key="9">
    <source>
        <dbReference type="Proteomes" id="UP001285441"/>
    </source>
</evidence>
<feature type="region of interest" description="Disordered" evidence="5">
    <location>
        <begin position="235"/>
        <end position="491"/>
    </location>
</feature>
<evidence type="ECO:0000256" key="4">
    <source>
        <dbReference type="ARBA" id="ARBA00023136"/>
    </source>
</evidence>
<dbReference type="EMBL" id="JAULSW010000001">
    <property type="protein sequence ID" value="KAK3393130.1"/>
    <property type="molecule type" value="Genomic_DNA"/>
</dbReference>
<evidence type="ECO:0000256" key="7">
    <source>
        <dbReference type="SAM" id="SignalP"/>
    </source>
</evidence>
<feature type="transmembrane region" description="Helical" evidence="6">
    <location>
        <begin position="117"/>
        <end position="143"/>
    </location>
</feature>
<organism evidence="8 9">
    <name type="scientific">Podospora didyma</name>
    <dbReference type="NCBI Taxonomy" id="330526"/>
    <lineage>
        <taxon>Eukaryota</taxon>
        <taxon>Fungi</taxon>
        <taxon>Dikarya</taxon>
        <taxon>Ascomycota</taxon>
        <taxon>Pezizomycotina</taxon>
        <taxon>Sordariomycetes</taxon>
        <taxon>Sordariomycetidae</taxon>
        <taxon>Sordariales</taxon>
        <taxon>Podosporaceae</taxon>
        <taxon>Podospora</taxon>
    </lineage>
</organism>
<reference evidence="8" key="2">
    <citation type="submission" date="2023-06" db="EMBL/GenBank/DDBJ databases">
        <authorList>
            <consortium name="Lawrence Berkeley National Laboratory"/>
            <person name="Haridas S."/>
            <person name="Hensen N."/>
            <person name="Bonometti L."/>
            <person name="Westerberg I."/>
            <person name="Brannstrom I.O."/>
            <person name="Guillou S."/>
            <person name="Cros-Aarteil S."/>
            <person name="Calhoun S."/>
            <person name="Kuo A."/>
            <person name="Mondo S."/>
            <person name="Pangilinan J."/>
            <person name="Riley R."/>
            <person name="LaButti K."/>
            <person name="Andreopoulos B."/>
            <person name="Lipzen A."/>
            <person name="Chen C."/>
            <person name="Yanf M."/>
            <person name="Daum C."/>
            <person name="Ng V."/>
            <person name="Clum A."/>
            <person name="Steindorff A."/>
            <person name="Ohm R."/>
            <person name="Martin F."/>
            <person name="Silar P."/>
            <person name="Natvig D."/>
            <person name="Lalanne C."/>
            <person name="Gautier V."/>
            <person name="Ament-velasquez S.L."/>
            <person name="Kruys A."/>
            <person name="Hutchinson M.I."/>
            <person name="Powell A.J."/>
            <person name="Barry K."/>
            <person name="Miller A.N."/>
            <person name="Grigoriev I.V."/>
            <person name="Debuchy R."/>
            <person name="Gladieux P."/>
            <person name="Thoren M.H."/>
            <person name="Johannesson H."/>
        </authorList>
    </citation>
    <scope>NUCLEOTIDE SEQUENCE</scope>
    <source>
        <strain evidence="8">CBS 232.78</strain>
    </source>
</reference>
<dbReference type="PANTHER" id="PTHR28013">
    <property type="entry name" value="PROTEIN DCV1-RELATED"/>
    <property type="match status" value="1"/>
</dbReference>
<dbReference type="PANTHER" id="PTHR28013:SF3">
    <property type="entry name" value="PROTEIN DCV1-RELATED"/>
    <property type="match status" value="1"/>
</dbReference>
<reference evidence="8" key="1">
    <citation type="journal article" date="2023" name="Mol. Phylogenet. Evol.">
        <title>Genome-scale phylogeny and comparative genomics of the fungal order Sordariales.</title>
        <authorList>
            <person name="Hensen N."/>
            <person name="Bonometti L."/>
            <person name="Westerberg I."/>
            <person name="Brannstrom I.O."/>
            <person name="Guillou S."/>
            <person name="Cros-Aarteil S."/>
            <person name="Calhoun S."/>
            <person name="Haridas S."/>
            <person name="Kuo A."/>
            <person name="Mondo S."/>
            <person name="Pangilinan J."/>
            <person name="Riley R."/>
            <person name="LaButti K."/>
            <person name="Andreopoulos B."/>
            <person name="Lipzen A."/>
            <person name="Chen C."/>
            <person name="Yan M."/>
            <person name="Daum C."/>
            <person name="Ng V."/>
            <person name="Clum A."/>
            <person name="Steindorff A."/>
            <person name="Ohm R.A."/>
            <person name="Martin F."/>
            <person name="Silar P."/>
            <person name="Natvig D.O."/>
            <person name="Lalanne C."/>
            <person name="Gautier V."/>
            <person name="Ament-Velasquez S.L."/>
            <person name="Kruys A."/>
            <person name="Hutchinson M.I."/>
            <person name="Powell A.J."/>
            <person name="Barry K."/>
            <person name="Miller A.N."/>
            <person name="Grigoriev I.V."/>
            <person name="Debuchy R."/>
            <person name="Gladieux P."/>
            <person name="Hiltunen Thoren M."/>
            <person name="Johannesson H."/>
        </authorList>
    </citation>
    <scope>NUCLEOTIDE SEQUENCE</scope>
    <source>
        <strain evidence="8">CBS 232.78</strain>
    </source>
</reference>
<feature type="compositionally biased region" description="Low complexity" evidence="5">
    <location>
        <begin position="543"/>
        <end position="568"/>
    </location>
</feature>
<dbReference type="GO" id="GO:0032153">
    <property type="term" value="C:cell division site"/>
    <property type="evidence" value="ECO:0007669"/>
    <property type="project" value="TreeGrafter"/>
</dbReference>
<feature type="compositionally biased region" description="Basic and acidic residues" evidence="5">
    <location>
        <begin position="574"/>
        <end position="583"/>
    </location>
</feature>
<sequence>MLRPATPLSVLLFAAFCLLLLAVLSTPIIKAVPLGSFNGVNFGVFGYCTPSSCSRIEIGYDPPGLVGDPANFDLPTQTRSTLSAILIVHPVAAFFTLVMFVLAVIAHLHGPSHSSRYLLALFIVGIVDFLLCLLCFLVDVLLFVPHMAWGSYIVLAATILVALSGLVSCAMRRTVVSRKARKKRIAANAEMSGENYYNRQAQVPATIPMTGSLQPTVPMISGANGAADTLPEFATFEKKDDRSSDERIPLTARSPSDRSPNTLVNDMATAPMDGPPRRSMSNPPSEYGAQPGDAYGMRSEPASERMNARGRGGMPPGGYRGRGGYAGPGRGGYNGYGPAPGPNGRGGYGPPGRGGYGPPPGNRGGYGPPPRSYTGGSRGGRTPPPGYQGASGPYDRRPSPGGAYGPGPYGARQQSPGPPSAPGYNMNPSMPSVSTGSYDAYDPQRDSLPRAESPPPLPGIDDGIPSRQMSEMDATSDIPARAPQGFGQYGIRDSDADVAGMLAMQQARTSAADRHMSEASRYSQEEAYVPPRQAWNQGPGRNSPLQPSPLTTSSRAAAPSRSPGPAAGDYYEDVDPRFAEPHALKPTPPSIQPVTSYEDLPQGARSPAESEHSTFTSISQRGVNPQWNPPPLPNSYSGGNVIPRRPVQRPADVLLNSNPDFELPSRGSPARGPGSAYPTGGL</sequence>
<dbReference type="Pfam" id="PF06687">
    <property type="entry name" value="SUR7"/>
    <property type="match status" value="1"/>
</dbReference>
<dbReference type="AlphaFoldDB" id="A0AAE0U775"/>
<keyword evidence="2 6" id="KW-0812">Transmembrane</keyword>
<evidence type="ECO:0000256" key="5">
    <source>
        <dbReference type="SAM" id="MobiDB-lite"/>
    </source>
</evidence>
<proteinExistence type="predicted"/>
<dbReference type="GO" id="GO:0005886">
    <property type="term" value="C:plasma membrane"/>
    <property type="evidence" value="ECO:0007669"/>
    <property type="project" value="InterPro"/>
</dbReference>
<dbReference type="InterPro" id="IPR009571">
    <property type="entry name" value="SUR7/Rim9-like_fungi"/>
</dbReference>
<feature type="compositionally biased region" description="Polar residues" evidence="5">
    <location>
        <begin position="253"/>
        <end position="264"/>
    </location>
</feature>
<evidence type="ECO:0000256" key="2">
    <source>
        <dbReference type="ARBA" id="ARBA00022692"/>
    </source>
</evidence>
<feature type="signal peptide" evidence="7">
    <location>
        <begin position="1"/>
        <end position="25"/>
    </location>
</feature>
<feature type="transmembrane region" description="Helical" evidence="6">
    <location>
        <begin position="149"/>
        <end position="171"/>
    </location>
</feature>
<evidence type="ECO:0000256" key="3">
    <source>
        <dbReference type="ARBA" id="ARBA00022989"/>
    </source>
</evidence>
<protein>
    <submittedName>
        <fullName evidence="8">SUR7/PalI family-domain-containing protein</fullName>
    </submittedName>
</protein>
<feature type="compositionally biased region" description="Pro residues" evidence="5">
    <location>
        <begin position="357"/>
        <end position="371"/>
    </location>
</feature>
<gene>
    <name evidence="8" type="ORF">B0H63DRAFT_11132</name>
</gene>
<keyword evidence="3 6" id="KW-1133">Transmembrane helix</keyword>
<keyword evidence="7" id="KW-0732">Signal</keyword>
<evidence type="ECO:0000313" key="8">
    <source>
        <dbReference type="EMBL" id="KAK3393130.1"/>
    </source>
</evidence>
<evidence type="ECO:0000256" key="1">
    <source>
        <dbReference type="ARBA" id="ARBA00004141"/>
    </source>
</evidence>
<dbReference type="Proteomes" id="UP001285441">
    <property type="component" value="Unassembled WGS sequence"/>
</dbReference>
<name>A0AAE0U775_9PEZI</name>
<dbReference type="InterPro" id="IPR051380">
    <property type="entry name" value="pH-response_reg_palI/RIM9"/>
</dbReference>
<feature type="compositionally biased region" description="Basic and acidic residues" evidence="5">
    <location>
        <begin position="235"/>
        <end position="248"/>
    </location>
</feature>
<comment type="caution">
    <text evidence="8">The sequence shown here is derived from an EMBL/GenBank/DDBJ whole genome shotgun (WGS) entry which is preliminary data.</text>
</comment>